<evidence type="ECO:0000313" key="6">
    <source>
        <dbReference type="EMBL" id="PXX54883.1"/>
    </source>
</evidence>
<keyword evidence="7" id="KW-1185">Reference proteome</keyword>
<dbReference type="InterPro" id="IPR036661">
    <property type="entry name" value="Luciferase-like_sf"/>
</dbReference>
<keyword evidence="2" id="KW-0288">FMN</keyword>
<dbReference type="InterPro" id="IPR050172">
    <property type="entry name" value="SsuD_RutA_monooxygenase"/>
</dbReference>
<keyword evidence="4" id="KW-0503">Monooxygenase</keyword>
<dbReference type="Pfam" id="PF00296">
    <property type="entry name" value="Bac_luciferase"/>
    <property type="match status" value="1"/>
</dbReference>
<evidence type="ECO:0000259" key="5">
    <source>
        <dbReference type="Pfam" id="PF00296"/>
    </source>
</evidence>
<keyword evidence="3" id="KW-0560">Oxidoreductase</keyword>
<dbReference type="SUPFAM" id="SSF51679">
    <property type="entry name" value="Bacterial luciferase-like"/>
    <property type="match status" value="1"/>
</dbReference>
<dbReference type="InterPro" id="IPR011251">
    <property type="entry name" value="Luciferase-like_dom"/>
</dbReference>
<evidence type="ECO:0000256" key="3">
    <source>
        <dbReference type="ARBA" id="ARBA00023002"/>
    </source>
</evidence>
<dbReference type="GO" id="GO:0046306">
    <property type="term" value="P:alkanesulfonate catabolic process"/>
    <property type="evidence" value="ECO:0007669"/>
    <property type="project" value="TreeGrafter"/>
</dbReference>
<evidence type="ECO:0000256" key="1">
    <source>
        <dbReference type="ARBA" id="ARBA00022630"/>
    </source>
</evidence>
<sequence length="310" mass="33528">MSRTFRFGVQASGAYTAGAWRDKAREAEALGYSSLLIPDHLDTQWGPLVSMTVAAEATERLTVGTLVLANDYRNPVVLAKEIATLDVVSGGRVEFGIGAGWREMDYRAAGLTFDPAAERIDRLGESLAVLKDIWATASVRRTGSHYAVNTNYGHPQPVSLPHPPILIGGGGKRMLTLAAREADIVGVNPKMSSGRMDSGAGRAAVDDAFDERIGWIRDAAGDRWGDIELQCLVVTCRITTDREASVRTYAKAIGMTEDEFGATPMALVGSVDEICDQLLEHRERWGFTYWVISDGAARAFAPVVARLAGR</sequence>
<dbReference type="GO" id="GO:0008726">
    <property type="term" value="F:alkanesulfonate monooxygenase activity"/>
    <property type="evidence" value="ECO:0007669"/>
    <property type="project" value="TreeGrafter"/>
</dbReference>
<accession>A0A318JM56</accession>
<dbReference type="NCBIfam" id="TIGR03621">
    <property type="entry name" value="F420_MSMEG_2516"/>
    <property type="match status" value="1"/>
</dbReference>
<evidence type="ECO:0000256" key="2">
    <source>
        <dbReference type="ARBA" id="ARBA00022643"/>
    </source>
</evidence>
<name>A0A318JM56_9NOCA</name>
<dbReference type="RefSeq" id="WP_040742917.1">
    <property type="nucleotide sequence ID" value="NZ_QJKF01000022.1"/>
</dbReference>
<dbReference type="EMBL" id="QJKF01000022">
    <property type="protein sequence ID" value="PXX54883.1"/>
    <property type="molecule type" value="Genomic_DNA"/>
</dbReference>
<reference evidence="6 7" key="1">
    <citation type="submission" date="2018-05" db="EMBL/GenBank/DDBJ databases">
        <title>Genomic Encyclopedia of Type Strains, Phase IV (KMG-IV): sequencing the most valuable type-strain genomes for metagenomic binning, comparative biology and taxonomic classification.</title>
        <authorList>
            <person name="Goeker M."/>
        </authorList>
    </citation>
    <scope>NUCLEOTIDE SEQUENCE [LARGE SCALE GENOMIC DNA]</scope>
    <source>
        <strain evidence="6 7">DSM 44704</strain>
    </source>
</reference>
<dbReference type="AlphaFoldDB" id="A0A318JM56"/>
<evidence type="ECO:0000256" key="4">
    <source>
        <dbReference type="ARBA" id="ARBA00023033"/>
    </source>
</evidence>
<dbReference type="PANTHER" id="PTHR42847:SF4">
    <property type="entry name" value="ALKANESULFONATE MONOOXYGENASE-RELATED"/>
    <property type="match status" value="1"/>
</dbReference>
<protein>
    <submittedName>
        <fullName evidence="6">Putative F420-dependent oxidoreductase</fullName>
    </submittedName>
</protein>
<gene>
    <name evidence="6" type="ORF">DFR70_12224</name>
</gene>
<dbReference type="Gene3D" id="3.20.20.30">
    <property type="entry name" value="Luciferase-like domain"/>
    <property type="match status" value="1"/>
</dbReference>
<evidence type="ECO:0000313" key="7">
    <source>
        <dbReference type="Proteomes" id="UP000247569"/>
    </source>
</evidence>
<keyword evidence="1" id="KW-0285">Flavoprotein</keyword>
<feature type="domain" description="Luciferase-like" evidence="5">
    <location>
        <begin position="17"/>
        <end position="189"/>
    </location>
</feature>
<dbReference type="Proteomes" id="UP000247569">
    <property type="component" value="Unassembled WGS sequence"/>
</dbReference>
<dbReference type="InterPro" id="IPR019923">
    <property type="entry name" value="Lucif-like_OxRdtase_MSMEG_2516"/>
</dbReference>
<proteinExistence type="predicted"/>
<dbReference type="PANTHER" id="PTHR42847">
    <property type="entry name" value="ALKANESULFONATE MONOOXYGENASE"/>
    <property type="match status" value="1"/>
</dbReference>
<comment type="caution">
    <text evidence="6">The sequence shown here is derived from an EMBL/GenBank/DDBJ whole genome shotgun (WGS) entry which is preliminary data.</text>
</comment>
<organism evidence="6 7">
    <name type="scientific">Nocardia tenerifensis</name>
    <dbReference type="NCBI Taxonomy" id="228006"/>
    <lineage>
        <taxon>Bacteria</taxon>
        <taxon>Bacillati</taxon>
        <taxon>Actinomycetota</taxon>
        <taxon>Actinomycetes</taxon>
        <taxon>Mycobacteriales</taxon>
        <taxon>Nocardiaceae</taxon>
        <taxon>Nocardia</taxon>
    </lineage>
</organism>